<feature type="region of interest" description="Disordered" evidence="1">
    <location>
        <begin position="341"/>
        <end position="390"/>
    </location>
</feature>
<feature type="compositionally biased region" description="Basic residues" evidence="1">
    <location>
        <begin position="307"/>
        <end position="317"/>
    </location>
</feature>
<reference evidence="2 3" key="2">
    <citation type="submission" date="2018-11" db="EMBL/GenBank/DDBJ databases">
        <authorList>
            <consortium name="Pathogen Informatics"/>
        </authorList>
    </citation>
    <scope>NUCLEOTIDE SEQUENCE [LARGE SCALE GENOMIC DNA]</scope>
    <source>
        <strain evidence="2 3">Costa Rica</strain>
    </source>
</reference>
<sequence length="576" mass="63766">MATEAYEKVFVMVDKTVNSAGELLKRLQSRSPDRTQNEGVRIPSLVNVKCLDKSSGQGKNAAHGDVTIEHADNVYITCESDDALTVAKFPSVSRFTVVMPDNVAAQRHHLGILLLVFFWASIVTENKKVAHEIEVAKLTTKSKKLPESSTRSHSSSKRSASSIRDSSSKKFPTRTATNLKKATGPPSQSDSLLKEGVHYRDNKVTVPSSEKVKGSESQSDLSPKRCLLTKGPVDSYSKKLQKKTQTISTKKEKTSTATDPSSKTAVSDDSIALFSENIPPPVGKHVIVPSSRFPRLGKPVTRLEKKSTRKKKKQKKKSQFESGGPQSYLYLSNRYVVAGRKVKKHGDDDEAKKETKSKREIKKERKKTSDSVSTASTSSSSAEQFQQASETSTSINPVFEVLNIRKIGKRYPRQETKTAVTKRERKEQRTSSARKPVSCLDLSLNRYAIAGRRVKKTVESSSSLISSKTSNTGKAKTSKKGKTIDAVNTAKKAKRSTSKELKDHEVHTARAASTKSAISPVIDAEFLCQRRPRLATRALRKPQIRQHVHTKLRGPFRFQNGGKGVELTFLDYKKAH</sequence>
<feature type="compositionally biased region" description="Low complexity" evidence="1">
    <location>
        <begin position="148"/>
        <end position="165"/>
    </location>
</feature>
<dbReference type="EMBL" id="UYYA01000381">
    <property type="protein sequence ID" value="VDM53695.1"/>
    <property type="molecule type" value="Genomic_DNA"/>
</dbReference>
<name>A0A0R3PDQ9_ANGCS</name>
<dbReference type="AlphaFoldDB" id="A0A0R3PDQ9"/>
<feature type="compositionally biased region" description="Low complexity" evidence="1">
    <location>
        <begin position="370"/>
        <end position="390"/>
    </location>
</feature>
<evidence type="ECO:0000313" key="3">
    <source>
        <dbReference type="Proteomes" id="UP000267027"/>
    </source>
</evidence>
<evidence type="ECO:0000256" key="1">
    <source>
        <dbReference type="SAM" id="MobiDB-lite"/>
    </source>
</evidence>
<feature type="compositionally biased region" description="Low complexity" evidence="1">
    <location>
        <begin position="459"/>
        <end position="475"/>
    </location>
</feature>
<feature type="region of interest" description="Disordered" evidence="1">
    <location>
        <begin position="288"/>
        <end position="326"/>
    </location>
</feature>
<feature type="region of interest" description="Disordered" evidence="1">
    <location>
        <begin position="140"/>
        <end position="267"/>
    </location>
</feature>
<dbReference type="WBParaSite" id="ACOC_0000210901-mRNA-1">
    <property type="protein sequence ID" value="ACOC_0000210901-mRNA-1"/>
    <property type="gene ID" value="ACOC_0000210901"/>
</dbReference>
<gene>
    <name evidence="2" type="ORF">ACOC_LOCUS2110</name>
</gene>
<feature type="compositionally biased region" description="Basic and acidic residues" evidence="1">
    <location>
        <begin position="192"/>
        <end position="203"/>
    </location>
</feature>
<accession>A0A0R3PDQ9</accession>
<feature type="compositionally biased region" description="Polar residues" evidence="1">
    <location>
        <begin position="174"/>
        <end position="191"/>
    </location>
</feature>
<feature type="compositionally biased region" description="Basic and acidic residues" evidence="1">
    <location>
        <begin position="413"/>
        <end position="429"/>
    </location>
</feature>
<dbReference type="OrthoDB" id="10676791at2759"/>
<feature type="region of interest" description="Disordered" evidence="1">
    <location>
        <begin position="413"/>
        <end position="436"/>
    </location>
</feature>
<dbReference type="Proteomes" id="UP000267027">
    <property type="component" value="Unassembled WGS sequence"/>
</dbReference>
<keyword evidence="3" id="KW-1185">Reference proteome</keyword>
<evidence type="ECO:0000313" key="2">
    <source>
        <dbReference type="EMBL" id="VDM53695.1"/>
    </source>
</evidence>
<evidence type="ECO:0000313" key="4">
    <source>
        <dbReference type="WBParaSite" id="ACOC_0000210901-mRNA-1"/>
    </source>
</evidence>
<feature type="compositionally biased region" description="Polar residues" evidence="1">
    <location>
        <begin position="255"/>
        <end position="267"/>
    </location>
</feature>
<proteinExistence type="predicted"/>
<protein>
    <submittedName>
        <fullName evidence="4">BAH domain-containing protein</fullName>
    </submittedName>
</protein>
<feature type="region of interest" description="Disordered" evidence="1">
    <location>
        <begin position="458"/>
        <end position="483"/>
    </location>
</feature>
<feature type="compositionally biased region" description="Basic and acidic residues" evidence="1">
    <location>
        <begin position="345"/>
        <end position="369"/>
    </location>
</feature>
<organism evidence="4">
    <name type="scientific">Angiostrongylus costaricensis</name>
    <name type="common">Nematode worm</name>
    <dbReference type="NCBI Taxonomy" id="334426"/>
    <lineage>
        <taxon>Eukaryota</taxon>
        <taxon>Metazoa</taxon>
        <taxon>Ecdysozoa</taxon>
        <taxon>Nematoda</taxon>
        <taxon>Chromadorea</taxon>
        <taxon>Rhabditida</taxon>
        <taxon>Rhabditina</taxon>
        <taxon>Rhabditomorpha</taxon>
        <taxon>Strongyloidea</taxon>
        <taxon>Metastrongylidae</taxon>
        <taxon>Angiostrongylus</taxon>
    </lineage>
</organism>
<reference evidence="4" key="1">
    <citation type="submission" date="2017-02" db="UniProtKB">
        <authorList>
            <consortium name="WormBaseParasite"/>
        </authorList>
    </citation>
    <scope>IDENTIFICATION</scope>
</reference>